<feature type="transmembrane region" description="Helical" evidence="1">
    <location>
        <begin position="12"/>
        <end position="38"/>
    </location>
</feature>
<keyword evidence="1" id="KW-0812">Transmembrane</keyword>
<keyword evidence="1" id="KW-1133">Transmembrane helix</keyword>
<keyword evidence="2" id="KW-0496">Mitochondrion</keyword>
<geneLocation type="mitochondrion" evidence="2"/>
<reference evidence="2" key="1">
    <citation type="journal article" date="2017" name="Sci. Rep.">
        <title>Evolution of sex-dependent mtDNA transmission in freshwater mussels (Bivalvia: Unionida).</title>
        <authorList>
            <person name="Guerra D."/>
            <person name="Plazzi F."/>
            <person name="Stewart D.T."/>
            <person name="Bogan A.E."/>
            <person name="Hoeh W.R."/>
            <person name="Breton S."/>
        </authorList>
    </citation>
    <scope>NUCLEOTIDE SEQUENCE</scope>
    <source>
        <strain evidence="2">H2445</strain>
        <tissue evidence="2">Gonad</tissue>
    </source>
</reference>
<gene>
    <name evidence="2" type="primary">atp8</name>
</gene>
<evidence type="ECO:0000256" key="1">
    <source>
        <dbReference type="SAM" id="Phobius"/>
    </source>
</evidence>
<name>A0A1X9JI61_9BIVA</name>
<proteinExistence type="predicted"/>
<sequence>MPQLSPMSWLLVFISVCFLFFCWCLGLLGGVGVSMILLV</sequence>
<protein>
    <submittedName>
        <fullName evidence="2">ATP synthase F0 subunit 8</fullName>
    </submittedName>
</protein>
<evidence type="ECO:0000313" key="2">
    <source>
        <dbReference type="EMBL" id="AQT38509.1"/>
    </source>
</evidence>
<dbReference type="EMBL" id="KU873119">
    <property type="protein sequence ID" value="AQT38509.1"/>
    <property type="molecule type" value="Genomic_DNA"/>
</dbReference>
<organism evidence="2">
    <name type="scientific">Anodontites trapesialis</name>
    <dbReference type="NCBI Taxonomy" id="1961152"/>
    <lineage>
        <taxon>Eukaryota</taxon>
        <taxon>Metazoa</taxon>
        <taxon>Spiralia</taxon>
        <taxon>Lophotrochozoa</taxon>
        <taxon>Mollusca</taxon>
        <taxon>Bivalvia</taxon>
        <taxon>Autobranchia</taxon>
        <taxon>Heteroconchia</taxon>
        <taxon>Palaeoheterodonta</taxon>
        <taxon>Unionida</taxon>
        <taxon>Muteloidea</taxon>
        <taxon>Mycetopodidae</taxon>
        <taxon>Anodontites</taxon>
    </lineage>
</organism>
<keyword evidence="1" id="KW-0472">Membrane</keyword>
<accession>A0A1X9JI61</accession>
<dbReference type="AlphaFoldDB" id="A0A1X9JI61"/>